<reference evidence="1 2" key="1">
    <citation type="journal article" date="2021" name="Int. J. Syst. Evol. Microbiol.">
        <title>Reticulibacter mediterranei gen. nov., sp. nov., within the new family Reticulibacteraceae fam. nov., and Ktedonospora formicarum gen. nov., sp. nov., Ktedonobacter robiniae sp. nov., Dictyobacter formicarum sp. nov. and Dictyobacter arantiisoli sp. nov., belonging to the class Ktedonobacteria.</title>
        <authorList>
            <person name="Yabe S."/>
            <person name="Zheng Y."/>
            <person name="Wang C.M."/>
            <person name="Sakai Y."/>
            <person name="Abe K."/>
            <person name="Yokota A."/>
            <person name="Donadio S."/>
            <person name="Cavaletti L."/>
            <person name="Monciardini P."/>
        </authorList>
    </citation>
    <scope>NUCLEOTIDE SEQUENCE [LARGE SCALE GENOMIC DNA]</scope>
    <source>
        <strain evidence="1 2">SOSP1-9</strain>
    </source>
</reference>
<protein>
    <submittedName>
        <fullName evidence="1">Uncharacterized protein</fullName>
    </submittedName>
</protein>
<dbReference type="EMBL" id="BNJJ01000010">
    <property type="protein sequence ID" value="GHO85912.1"/>
    <property type="molecule type" value="Genomic_DNA"/>
</dbReference>
<organism evidence="1 2">
    <name type="scientific">Dictyobacter formicarum</name>
    <dbReference type="NCBI Taxonomy" id="2778368"/>
    <lineage>
        <taxon>Bacteria</taxon>
        <taxon>Bacillati</taxon>
        <taxon>Chloroflexota</taxon>
        <taxon>Ktedonobacteria</taxon>
        <taxon>Ktedonobacterales</taxon>
        <taxon>Dictyobacteraceae</taxon>
        <taxon>Dictyobacter</taxon>
    </lineage>
</organism>
<evidence type="ECO:0000313" key="1">
    <source>
        <dbReference type="EMBL" id="GHO85912.1"/>
    </source>
</evidence>
<keyword evidence="2" id="KW-1185">Reference proteome</keyword>
<gene>
    <name evidence="1" type="ORF">KSZ_39180</name>
</gene>
<proteinExistence type="predicted"/>
<accession>A0ABQ3VJ32</accession>
<dbReference type="Proteomes" id="UP000635565">
    <property type="component" value="Unassembled WGS sequence"/>
</dbReference>
<comment type="caution">
    <text evidence="1">The sequence shown here is derived from an EMBL/GenBank/DDBJ whole genome shotgun (WGS) entry which is preliminary data.</text>
</comment>
<name>A0ABQ3VJ32_9CHLR</name>
<evidence type="ECO:0000313" key="2">
    <source>
        <dbReference type="Proteomes" id="UP000635565"/>
    </source>
</evidence>
<sequence>MEAQLGDHAPGMLAMPPACSPSIQAEGWPPSALPLCLGLGEWCFGGGEGGGRHFDE</sequence>